<accession>A0A0W0RJ50</accession>
<dbReference type="NCBIfam" id="TIGR01829">
    <property type="entry name" value="AcAcCoA_reduct"/>
    <property type="match status" value="1"/>
</dbReference>
<protein>
    <submittedName>
        <fullName evidence="4">Acetyoacetyl CoA reductase</fullName>
    </submittedName>
</protein>
<reference evidence="4 5" key="1">
    <citation type="submission" date="2015-11" db="EMBL/GenBank/DDBJ databases">
        <title>Genomic analysis of 38 Legionella species identifies large and diverse effector repertoires.</title>
        <authorList>
            <person name="Burstein D."/>
            <person name="Amaro F."/>
            <person name="Zusman T."/>
            <person name="Lifshitz Z."/>
            <person name="Cohen O."/>
            <person name="Gilbert J.A."/>
            <person name="Pupko T."/>
            <person name="Shuman H.A."/>
            <person name="Segal G."/>
        </authorList>
    </citation>
    <scope>NUCLEOTIDE SEQUENCE [LARGE SCALE GENOMIC DNA]</scope>
    <source>
        <strain evidence="4 5">WIGA</strain>
    </source>
</reference>
<dbReference type="GO" id="GO:0018454">
    <property type="term" value="F:acetoacetyl-CoA reductase activity"/>
    <property type="evidence" value="ECO:0007669"/>
    <property type="project" value="InterPro"/>
</dbReference>
<keyword evidence="5" id="KW-1185">Reference proteome</keyword>
<dbReference type="FunFam" id="3.40.50.720:FF:000173">
    <property type="entry name" value="3-oxoacyl-[acyl-carrier protein] reductase"/>
    <property type="match status" value="1"/>
</dbReference>
<dbReference type="PANTHER" id="PTHR42879">
    <property type="entry name" value="3-OXOACYL-(ACYL-CARRIER-PROTEIN) REDUCTASE"/>
    <property type="match status" value="1"/>
</dbReference>
<dbReference type="Pfam" id="PF00106">
    <property type="entry name" value="adh_short"/>
    <property type="match status" value="1"/>
</dbReference>
<dbReference type="AlphaFoldDB" id="A0A0W0RJ50"/>
<comment type="caution">
    <text evidence="4">The sequence shown here is derived from an EMBL/GenBank/DDBJ whole genome shotgun (WGS) entry which is preliminary data.</text>
</comment>
<dbReference type="GO" id="GO:0005737">
    <property type="term" value="C:cytoplasm"/>
    <property type="evidence" value="ECO:0007669"/>
    <property type="project" value="InterPro"/>
</dbReference>
<dbReference type="NCBIfam" id="NF009464">
    <property type="entry name" value="PRK12824.1"/>
    <property type="match status" value="1"/>
</dbReference>
<dbReference type="InterPro" id="IPR011283">
    <property type="entry name" value="Acetoacetyl-CoA_reductase"/>
</dbReference>
<sequence>MDRKIAVVTGGTGGIGTAICRRLATNYKVVACYFKNGKHDEVLQWQTSQKKAGYDIEILFANLINFSDCETLTNSIMERFGRIDILINNAGATCDVSLKKMEPHHWQQIIDANLTSTFNITRNVLPFMIEKNYGRIVCISSINGRKGQLGQCNYAATKSALFGFSKSLALEVANKGITVNTISPGYIETSMVTTLKKDILDKITSSIPVGRLGKPEEVANAVSFLVGEEAGFITGSNIDINGGQYMSA</sequence>
<evidence type="ECO:0000256" key="1">
    <source>
        <dbReference type="ARBA" id="ARBA00006484"/>
    </source>
</evidence>
<dbReference type="GO" id="GO:0042619">
    <property type="term" value="P:poly-hydroxybutyrate biosynthetic process"/>
    <property type="evidence" value="ECO:0007669"/>
    <property type="project" value="InterPro"/>
</dbReference>
<keyword evidence="2" id="KW-0560">Oxidoreductase</keyword>
<dbReference type="Gene3D" id="3.40.50.720">
    <property type="entry name" value="NAD(P)-binding Rossmann-like Domain"/>
    <property type="match status" value="1"/>
</dbReference>
<dbReference type="InterPro" id="IPR020904">
    <property type="entry name" value="Sc_DH/Rdtase_CS"/>
</dbReference>
<organism evidence="4 5">
    <name type="scientific">Legionella bozemanae</name>
    <name type="common">Fluoribacter bozemanae</name>
    <dbReference type="NCBI Taxonomy" id="447"/>
    <lineage>
        <taxon>Bacteria</taxon>
        <taxon>Pseudomonadati</taxon>
        <taxon>Pseudomonadota</taxon>
        <taxon>Gammaproteobacteria</taxon>
        <taxon>Legionellales</taxon>
        <taxon>Legionellaceae</taxon>
        <taxon>Legionella</taxon>
    </lineage>
</organism>
<gene>
    <name evidence="4" type="ORF">Lboz_2638</name>
</gene>
<dbReference type="InterPro" id="IPR002347">
    <property type="entry name" value="SDR_fam"/>
</dbReference>
<dbReference type="PANTHER" id="PTHR42879:SF2">
    <property type="entry name" value="3-OXOACYL-[ACYL-CARRIER-PROTEIN] REDUCTASE FABG"/>
    <property type="match status" value="1"/>
</dbReference>
<dbReference type="PATRIC" id="fig|447.4.peg.2803"/>
<dbReference type="RefSeq" id="WP_058460239.1">
    <property type="nucleotide sequence ID" value="NZ_CAAAIY010000005.1"/>
</dbReference>
<proteinExistence type="inferred from homology"/>
<dbReference type="EMBL" id="LNXU01000032">
    <property type="protein sequence ID" value="KTC71061.1"/>
    <property type="molecule type" value="Genomic_DNA"/>
</dbReference>
<dbReference type="Proteomes" id="UP000054695">
    <property type="component" value="Unassembled WGS sequence"/>
</dbReference>
<evidence type="ECO:0000256" key="3">
    <source>
        <dbReference type="RuleBase" id="RU000363"/>
    </source>
</evidence>
<dbReference type="InterPro" id="IPR050259">
    <property type="entry name" value="SDR"/>
</dbReference>
<dbReference type="InterPro" id="IPR036291">
    <property type="entry name" value="NAD(P)-bd_dom_sf"/>
</dbReference>
<comment type="similarity">
    <text evidence="1 3">Belongs to the short-chain dehydrogenases/reductases (SDR) family.</text>
</comment>
<dbReference type="SUPFAM" id="SSF51735">
    <property type="entry name" value="NAD(P)-binding Rossmann-fold domains"/>
    <property type="match status" value="1"/>
</dbReference>
<evidence type="ECO:0000313" key="4">
    <source>
        <dbReference type="EMBL" id="KTC71061.1"/>
    </source>
</evidence>
<dbReference type="GO" id="GO:0032787">
    <property type="term" value="P:monocarboxylic acid metabolic process"/>
    <property type="evidence" value="ECO:0007669"/>
    <property type="project" value="UniProtKB-ARBA"/>
</dbReference>
<dbReference type="PRINTS" id="PR00081">
    <property type="entry name" value="GDHRDH"/>
</dbReference>
<evidence type="ECO:0000313" key="5">
    <source>
        <dbReference type="Proteomes" id="UP000054695"/>
    </source>
</evidence>
<dbReference type="STRING" id="447.Lboz_2638"/>
<dbReference type="PROSITE" id="PS00061">
    <property type="entry name" value="ADH_SHORT"/>
    <property type="match status" value="1"/>
</dbReference>
<evidence type="ECO:0000256" key="2">
    <source>
        <dbReference type="ARBA" id="ARBA00023002"/>
    </source>
</evidence>
<dbReference type="OrthoDB" id="9804774at2"/>
<dbReference type="NCBIfam" id="NF009466">
    <property type="entry name" value="PRK12826.1-2"/>
    <property type="match status" value="1"/>
</dbReference>
<dbReference type="PRINTS" id="PR00080">
    <property type="entry name" value="SDRFAMILY"/>
</dbReference>
<name>A0A0W0RJ50_LEGBO</name>